<name>A0A133VQS3_9EURY</name>
<dbReference type="Proteomes" id="UP000070175">
    <property type="component" value="Unassembled WGS sequence"/>
</dbReference>
<organism evidence="1 2">
    <name type="scientific">candidate division MSBL1 archaeon SCGC-AAA382N08</name>
    <dbReference type="NCBI Taxonomy" id="1698285"/>
    <lineage>
        <taxon>Archaea</taxon>
        <taxon>Methanobacteriati</taxon>
        <taxon>Methanobacteriota</taxon>
        <taxon>candidate division MSBL1</taxon>
    </lineage>
</organism>
<proteinExistence type="predicted"/>
<sequence>MKCDICGDEMNKMIEVEINPHSKKAKRKNIGLIKTDRQGNTKKLCRRCHIPEKKKKDTSYTKID</sequence>
<accession>A0A133VQS3</accession>
<gene>
    <name evidence="1" type="ORF">AKJ56_00395</name>
</gene>
<protein>
    <submittedName>
        <fullName evidence="1">Uncharacterized protein</fullName>
    </submittedName>
</protein>
<keyword evidence="2" id="KW-1185">Reference proteome</keyword>
<comment type="caution">
    <text evidence="1">The sequence shown here is derived from an EMBL/GenBank/DDBJ whole genome shotgun (WGS) entry which is preliminary data.</text>
</comment>
<dbReference type="AlphaFoldDB" id="A0A133VQS3"/>
<evidence type="ECO:0000313" key="2">
    <source>
        <dbReference type="Proteomes" id="UP000070175"/>
    </source>
</evidence>
<reference evidence="1 2" key="1">
    <citation type="journal article" date="2016" name="Sci. Rep.">
        <title>Metabolic traits of an uncultured archaeal lineage -MSBL1- from brine pools of the Red Sea.</title>
        <authorList>
            <person name="Mwirichia R."/>
            <person name="Alam I."/>
            <person name="Rashid M."/>
            <person name="Vinu M."/>
            <person name="Ba-Alawi W."/>
            <person name="Anthony Kamau A."/>
            <person name="Kamanda Ngugi D."/>
            <person name="Goker M."/>
            <person name="Klenk H.P."/>
            <person name="Bajic V."/>
            <person name="Stingl U."/>
        </authorList>
    </citation>
    <scope>NUCLEOTIDE SEQUENCE [LARGE SCALE GENOMIC DNA]</scope>
    <source>
        <strain evidence="1">SCGC-AAA382N08</strain>
    </source>
</reference>
<dbReference type="EMBL" id="LHYJ01000003">
    <property type="protein sequence ID" value="KXB08760.1"/>
    <property type="molecule type" value="Genomic_DNA"/>
</dbReference>
<evidence type="ECO:0000313" key="1">
    <source>
        <dbReference type="EMBL" id="KXB08760.1"/>
    </source>
</evidence>